<comment type="caution">
    <text evidence="5">The sequence shown here is derived from an EMBL/GenBank/DDBJ whole genome shotgun (WGS) entry which is preliminary data.</text>
</comment>
<dbReference type="InterPro" id="IPR036291">
    <property type="entry name" value="NAD(P)-bd_dom_sf"/>
</dbReference>
<dbReference type="PANTHER" id="PTHR42901">
    <property type="entry name" value="ALCOHOL DEHYDROGENASE"/>
    <property type="match status" value="1"/>
</dbReference>
<evidence type="ECO:0000259" key="4">
    <source>
        <dbReference type="SMART" id="SM00822"/>
    </source>
</evidence>
<dbReference type="EC" id="1.-.-.-" evidence="5"/>
<protein>
    <submittedName>
        <fullName evidence="5">SDR family oxidoreductase</fullName>
        <ecNumber evidence="5">1.-.-.-</ecNumber>
    </submittedName>
</protein>
<name>A0ABV7YNF4_9ACTN</name>
<dbReference type="Pfam" id="PF00106">
    <property type="entry name" value="adh_short"/>
    <property type="match status" value="1"/>
</dbReference>
<dbReference type="InterPro" id="IPR002347">
    <property type="entry name" value="SDR_fam"/>
</dbReference>
<dbReference type="Gene3D" id="3.40.50.720">
    <property type="entry name" value="NAD(P)-binding Rossmann-like Domain"/>
    <property type="match status" value="1"/>
</dbReference>
<proteinExistence type="inferred from homology"/>
<keyword evidence="6" id="KW-1185">Reference proteome</keyword>
<dbReference type="PANTHER" id="PTHR42901:SF1">
    <property type="entry name" value="ALCOHOL DEHYDROGENASE"/>
    <property type="match status" value="1"/>
</dbReference>
<dbReference type="PRINTS" id="PR00081">
    <property type="entry name" value="GDHRDH"/>
</dbReference>
<dbReference type="PROSITE" id="PS00061">
    <property type="entry name" value="ADH_SHORT"/>
    <property type="match status" value="1"/>
</dbReference>
<accession>A0ABV7YNF4</accession>
<dbReference type="GO" id="GO:0016491">
    <property type="term" value="F:oxidoreductase activity"/>
    <property type="evidence" value="ECO:0007669"/>
    <property type="project" value="UniProtKB-KW"/>
</dbReference>
<keyword evidence="2 5" id="KW-0560">Oxidoreductase</keyword>
<sequence>MTQNILSGRIAVVTGATSGIGAATARRFAAEGASVAILGRREDRLKDLATSLGGTVLPIATDISSQDAVNAAAERIRAELGRVDLVVANAGVMLGAPFDTADTREWDEMIATNLNGLLYTGRAFIPDLLEAASEGKPADLIHVSSVGAHQYFQNFGIYAASKAFVSHLSRNLRLELAPRGVRVKNVEPGVVSTELGDGMLHDAGKEMVAALRASMKPLEPEALADAITYAASLPANVNVSELVVVPTSQQ</sequence>
<dbReference type="InterPro" id="IPR057326">
    <property type="entry name" value="KR_dom"/>
</dbReference>
<dbReference type="InterPro" id="IPR020904">
    <property type="entry name" value="Sc_DH/Rdtase_CS"/>
</dbReference>
<dbReference type="RefSeq" id="WP_205116446.1">
    <property type="nucleotide sequence ID" value="NZ_JAFBCM010000001.1"/>
</dbReference>
<gene>
    <name evidence="5" type="ORF">ACFOUW_32880</name>
</gene>
<dbReference type="SMART" id="SM00822">
    <property type="entry name" value="PKS_KR"/>
    <property type="match status" value="1"/>
</dbReference>
<comment type="similarity">
    <text evidence="1 3">Belongs to the short-chain dehydrogenases/reductases (SDR) family.</text>
</comment>
<evidence type="ECO:0000256" key="2">
    <source>
        <dbReference type="ARBA" id="ARBA00023002"/>
    </source>
</evidence>
<evidence type="ECO:0000256" key="3">
    <source>
        <dbReference type="RuleBase" id="RU000363"/>
    </source>
</evidence>
<evidence type="ECO:0000313" key="5">
    <source>
        <dbReference type="EMBL" id="MFC3765670.1"/>
    </source>
</evidence>
<dbReference type="EMBL" id="JBHRZH010000041">
    <property type="protein sequence ID" value="MFC3765670.1"/>
    <property type="molecule type" value="Genomic_DNA"/>
</dbReference>
<reference evidence="6" key="1">
    <citation type="journal article" date="2019" name="Int. J. Syst. Evol. Microbiol.">
        <title>The Global Catalogue of Microorganisms (GCM) 10K type strain sequencing project: providing services to taxonomists for standard genome sequencing and annotation.</title>
        <authorList>
            <consortium name="The Broad Institute Genomics Platform"/>
            <consortium name="The Broad Institute Genome Sequencing Center for Infectious Disease"/>
            <person name="Wu L."/>
            <person name="Ma J."/>
        </authorList>
    </citation>
    <scope>NUCLEOTIDE SEQUENCE [LARGE SCALE GENOMIC DNA]</scope>
    <source>
        <strain evidence="6">CGMCC 4.7241</strain>
    </source>
</reference>
<dbReference type="Proteomes" id="UP001595699">
    <property type="component" value="Unassembled WGS sequence"/>
</dbReference>
<dbReference type="SUPFAM" id="SSF51735">
    <property type="entry name" value="NAD(P)-binding Rossmann-fold domains"/>
    <property type="match status" value="1"/>
</dbReference>
<evidence type="ECO:0000313" key="6">
    <source>
        <dbReference type="Proteomes" id="UP001595699"/>
    </source>
</evidence>
<feature type="domain" description="Ketoreductase" evidence="4">
    <location>
        <begin position="9"/>
        <end position="189"/>
    </location>
</feature>
<dbReference type="PRINTS" id="PR00080">
    <property type="entry name" value="SDRFAMILY"/>
</dbReference>
<organism evidence="5 6">
    <name type="scientific">Tenggerimyces flavus</name>
    <dbReference type="NCBI Taxonomy" id="1708749"/>
    <lineage>
        <taxon>Bacteria</taxon>
        <taxon>Bacillati</taxon>
        <taxon>Actinomycetota</taxon>
        <taxon>Actinomycetes</taxon>
        <taxon>Propionibacteriales</taxon>
        <taxon>Nocardioidaceae</taxon>
        <taxon>Tenggerimyces</taxon>
    </lineage>
</organism>
<evidence type="ECO:0000256" key="1">
    <source>
        <dbReference type="ARBA" id="ARBA00006484"/>
    </source>
</evidence>